<dbReference type="EMBL" id="CP036269">
    <property type="protein sequence ID" value="QDT44896.1"/>
    <property type="molecule type" value="Genomic_DNA"/>
</dbReference>
<evidence type="ECO:0000256" key="2">
    <source>
        <dbReference type="ARBA" id="ARBA00024446"/>
    </source>
</evidence>
<dbReference type="CDD" id="cd01614">
    <property type="entry name" value="EutN_CcmL"/>
    <property type="match status" value="1"/>
</dbReference>
<dbReference type="InterPro" id="IPR036677">
    <property type="entry name" value="EutN_CcmL_sf"/>
</dbReference>
<evidence type="ECO:0000313" key="4">
    <source>
        <dbReference type="Proteomes" id="UP000317171"/>
    </source>
</evidence>
<accession>A0A517RLY9</accession>
<reference evidence="3 4" key="1">
    <citation type="submission" date="2019-02" db="EMBL/GenBank/DDBJ databases">
        <title>Deep-cultivation of Planctomycetes and their phenomic and genomic characterization uncovers novel biology.</title>
        <authorList>
            <person name="Wiegand S."/>
            <person name="Jogler M."/>
            <person name="Boedeker C."/>
            <person name="Pinto D."/>
            <person name="Vollmers J."/>
            <person name="Rivas-Marin E."/>
            <person name="Kohn T."/>
            <person name="Peeters S.H."/>
            <person name="Heuer A."/>
            <person name="Rast P."/>
            <person name="Oberbeckmann S."/>
            <person name="Bunk B."/>
            <person name="Jeske O."/>
            <person name="Meyerdierks A."/>
            <person name="Storesund J.E."/>
            <person name="Kallscheuer N."/>
            <person name="Luecker S."/>
            <person name="Lage O.M."/>
            <person name="Pohl T."/>
            <person name="Merkel B.J."/>
            <person name="Hornburger P."/>
            <person name="Mueller R.-W."/>
            <person name="Bruemmer F."/>
            <person name="Labrenz M."/>
            <person name="Spormann A.M."/>
            <person name="Op den Camp H."/>
            <person name="Overmann J."/>
            <person name="Amann R."/>
            <person name="Jetten M.S.M."/>
            <person name="Mascher T."/>
            <person name="Medema M.H."/>
            <person name="Devos D.P."/>
            <person name="Kaster A.-K."/>
            <person name="Ovreas L."/>
            <person name="Rohde M."/>
            <person name="Galperin M.Y."/>
            <person name="Jogler C."/>
        </authorList>
    </citation>
    <scope>NUCLEOTIDE SEQUENCE [LARGE SCALE GENOMIC DNA]</scope>
    <source>
        <strain evidence="3 4">Pan241w</strain>
    </source>
</reference>
<proteinExistence type="predicted"/>
<protein>
    <submittedName>
        <fullName evidence="3">Ethanolamine utilization protein EutN/carboxysome</fullName>
    </submittedName>
</protein>
<dbReference type="RefSeq" id="WP_145220701.1">
    <property type="nucleotide sequence ID" value="NZ_CP036269.1"/>
</dbReference>
<dbReference type="Pfam" id="PF03319">
    <property type="entry name" value="EutN_CcmL"/>
    <property type="match status" value="1"/>
</dbReference>
<sequence length="93" mass="10119">MKIAEVIGKVTLSRKHPSLDAARWVIAIPLKSDELNSKKKKKTEPFIIYDELGASPGCQIAVSEGAEAAAPFHPDVKPIDAYVSAILDQVEVY</sequence>
<dbReference type="InterPro" id="IPR004992">
    <property type="entry name" value="EutN_CcmL"/>
</dbReference>
<keyword evidence="2" id="KW-1283">Bacterial microcompartment</keyword>
<dbReference type="Gene3D" id="2.40.50.220">
    <property type="entry name" value="EutN/Ccml"/>
    <property type="match status" value="1"/>
</dbReference>
<dbReference type="PANTHER" id="PTHR36539:SF1">
    <property type="entry name" value="BACTERIAL MICROCOMPARTMENT SHELL VERTEX PROTEIN EUTN"/>
    <property type="match status" value="1"/>
</dbReference>
<dbReference type="KEGG" id="gaz:Pan241w_50120"/>
<organism evidence="3 4">
    <name type="scientific">Gimesia alba</name>
    <dbReference type="NCBI Taxonomy" id="2527973"/>
    <lineage>
        <taxon>Bacteria</taxon>
        <taxon>Pseudomonadati</taxon>
        <taxon>Planctomycetota</taxon>
        <taxon>Planctomycetia</taxon>
        <taxon>Planctomycetales</taxon>
        <taxon>Planctomycetaceae</taxon>
        <taxon>Gimesia</taxon>
    </lineage>
</organism>
<evidence type="ECO:0000256" key="1">
    <source>
        <dbReference type="ARBA" id="ARBA00024322"/>
    </source>
</evidence>
<dbReference type="GO" id="GO:0031469">
    <property type="term" value="C:bacterial microcompartment"/>
    <property type="evidence" value="ECO:0007669"/>
    <property type="project" value="UniProtKB-SubCell"/>
</dbReference>
<name>A0A517RLY9_9PLAN</name>
<dbReference type="SUPFAM" id="SSF159133">
    <property type="entry name" value="EutN/CcmL-like"/>
    <property type="match status" value="1"/>
</dbReference>
<keyword evidence="4" id="KW-1185">Reference proteome</keyword>
<dbReference type="OrthoDB" id="281843at2"/>
<gene>
    <name evidence="3" type="ORF">Pan241w_50120</name>
</gene>
<evidence type="ECO:0000313" key="3">
    <source>
        <dbReference type="EMBL" id="QDT44896.1"/>
    </source>
</evidence>
<dbReference type="PROSITE" id="PS51932">
    <property type="entry name" value="BMV"/>
    <property type="match status" value="1"/>
</dbReference>
<comment type="subcellular location">
    <subcellularLocation>
        <location evidence="1">Bacterial microcompartment</location>
    </subcellularLocation>
</comment>
<dbReference type="PANTHER" id="PTHR36539">
    <property type="entry name" value="ETHANOLAMINE UTILIZATION PROTEIN EUTN"/>
    <property type="match status" value="1"/>
</dbReference>
<dbReference type="AlphaFoldDB" id="A0A517RLY9"/>
<dbReference type="Proteomes" id="UP000317171">
    <property type="component" value="Chromosome"/>
</dbReference>